<evidence type="ECO:0000313" key="4">
    <source>
        <dbReference type="Proteomes" id="UP001292094"/>
    </source>
</evidence>
<dbReference type="EMBL" id="JAWZYT010002568">
    <property type="protein sequence ID" value="KAK4303539.1"/>
    <property type="molecule type" value="Genomic_DNA"/>
</dbReference>
<evidence type="ECO:0000256" key="2">
    <source>
        <dbReference type="SAM" id="SignalP"/>
    </source>
</evidence>
<protein>
    <submittedName>
        <fullName evidence="3">Uncharacterized protein</fullName>
    </submittedName>
</protein>
<organism evidence="3 4">
    <name type="scientific">Petrolisthes manimaculis</name>
    <dbReference type="NCBI Taxonomy" id="1843537"/>
    <lineage>
        <taxon>Eukaryota</taxon>
        <taxon>Metazoa</taxon>
        <taxon>Ecdysozoa</taxon>
        <taxon>Arthropoda</taxon>
        <taxon>Crustacea</taxon>
        <taxon>Multicrustacea</taxon>
        <taxon>Malacostraca</taxon>
        <taxon>Eumalacostraca</taxon>
        <taxon>Eucarida</taxon>
        <taxon>Decapoda</taxon>
        <taxon>Pleocyemata</taxon>
        <taxon>Anomura</taxon>
        <taxon>Galatheoidea</taxon>
        <taxon>Porcellanidae</taxon>
        <taxon>Petrolisthes</taxon>
    </lineage>
</organism>
<evidence type="ECO:0000313" key="3">
    <source>
        <dbReference type="EMBL" id="KAK4303539.1"/>
    </source>
</evidence>
<feature type="chain" id="PRO_5042022320" evidence="2">
    <location>
        <begin position="24"/>
        <end position="284"/>
    </location>
</feature>
<feature type="region of interest" description="Disordered" evidence="1">
    <location>
        <begin position="40"/>
        <end position="75"/>
    </location>
</feature>
<proteinExistence type="predicted"/>
<gene>
    <name evidence="3" type="ORF">Pmani_024453</name>
</gene>
<reference evidence="3" key="1">
    <citation type="submission" date="2023-11" db="EMBL/GenBank/DDBJ databases">
        <title>Genome assemblies of two species of porcelain crab, Petrolisthes cinctipes and Petrolisthes manimaculis (Anomura: Porcellanidae).</title>
        <authorList>
            <person name="Angst P."/>
        </authorList>
    </citation>
    <scope>NUCLEOTIDE SEQUENCE</scope>
    <source>
        <strain evidence="3">PB745_02</strain>
        <tissue evidence="3">Gill</tissue>
    </source>
</reference>
<accession>A0AAE1P9Q9</accession>
<dbReference type="AlphaFoldDB" id="A0AAE1P9Q9"/>
<name>A0AAE1P9Q9_9EUCA</name>
<comment type="caution">
    <text evidence="3">The sequence shown here is derived from an EMBL/GenBank/DDBJ whole genome shotgun (WGS) entry which is preliminary data.</text>
</comment>
<sequence>MERSSNSPLVLVLVLLLPGLSSAWVHVCEINGTHVKGYTNTNTTTANNNNNTTTANNNNNNTTITPTNKNYTNDDNTNNNNTTTAIINNNNNYTNDDNNNNTPPVTNNNTNLTLHAGVPFLVHIFDESEPSYFYVISDECDTYIRVGIKRTSRPVTDDSMSDELGRLWAWVRYMTDTEGLLHVYFDGGVESHLTGRIRGQSCIPTHYVFRFINLDVGLECAQEVHRKEPHPHPHHPPPRHSTPIIIWVPLVNDRAQVTTQRHQIYTDINATLKVTCHQKRNDKR</sequence>
<dbReference type="Proteomes" id="UP001292094">
    <property type="component" value="Unassembled WGS sequence"/>
</dbReference>
<keyword evidence="4" id="KW-1185">Reference proteome</keyword>
<feature type="signal peptide" evidence="2">
    <location>
        <begin position="1"/>
        <end position="23"/>
    </location>
</feature>
<keyword evidence="2" id="KW-0732">Signal</keyword>
<evidence type="ECO:0000256" key="1">
    <source>
        <dbReference type="SAM" id="MobiDB-lite"/>
    </source>
</evidence>